<protein>
    <submittedName>
        <fullName evidence="1">Uncharacterized protein</fullName>
    </submittedName>
</protein>
<dbReference type="Proteomes" id="UP001055879">
    <property type="component" value="Linkage Group LG03"/>
</dbReference>
<dbReference type="EMBL" id="CM042049">
    <property type="protein sequence ID" value="KAI3745727.1"/>
    <property type="molecule type" value="Genomic_DNA"/>
</dbReference>
<reference evidence="1 2" key="2">
    <citation type="journal article" date="2022" name="Mol. Ecol. Resour.">
        <title>The genomes of chicory, endive, great burdock and yacon provide insights into Asteraceae paleo-polyploidization history and plant inulin production.</title>
        <authorList>
            <person name="Fan W."/>
            <person name="Wang S."/>
            <person name="Wang H."/>
            <person name="Wang A."/>
            <person name="Jiang F."/>
            <person name="Liu H."/>
            <person name="Zhao H."/>
            <person name="Xu D."/>
            <person name="Zhang Y."/>
        </authorList>
    </citation>
    <scope>NUCLEOTIDE SEQUENCE [LARGE SCALE GENOMIC DNA]</scope>
    <source>
        <strain evidence="2">cv. Niubang</strain>
    </source>
</reference>
<accession>A0ACB9DGQ5</accession>
<sequence>MWESNPVSIHSFGNLDNKLFPFDVCVPSFLLHVFLTNGQRQNSELGTKWEERFFAGVGSRQEKTLHITPAGELAYIKTSKFHDIVLLSGSKVHKYGKSTTGESWDTVVNEETYYEAEPHYEWVDVIGDSTQLLSIQPQEKPPGVYPYLHFRSSPPPPPQDGGPPTMPPRTQ</sequence>
<proteinExistence type="predicted"/>
<comment type="caution">
    <text evidence="1">The sequence shown here is derived from an EMBL/GenBank/DDBJ whole genome shotgun (WGS) entry which is preliminary data.</text>
</comment>
<gene>
    <name evidence="1" type="ORF">L6452_08133</name>
</gene>
<evidence type="ECO:0000313" key="1">
    <source>
        <dbReference type="EMBL" id="KAI3745727.1"/>
    </source>
</evidence>
<reference evidence="2" key="1">
    <citation type="journal article" date="2022" name="Mol. Ecol. Resour.">
        <title>The genomes of chicory, endive, great burdock and yacon provide insights into Asteraceae palaeo-polyploidization history and plant inulin production.</title>
        <authorList>
            <person name="Fan W."/>
            <person name="Wang S."/>
            <person name="Wang H."/>
            <person name="Wang A."/>
            <person name="Jiang F."/>
            <person name="Liu H."/>
            <person name="Zhao H."/>
            <person name="Xu D."/>
            <person name="Zhang Y."/>
        </authorList>
    </citation>
    <scope>NUCLEOTIDE SEQUENCE [LARGE SCALE GENOMIC DNA]</scope>
    <source>
        <strain evidence="2">cv. Niubang</strain>
    </source>
</reference>
<organism evidence="1 2">
    <name type="scientific">Arctium lappa</name>
    <name type="common">Greater burdock</name>
    <name type="synonym">Lappa major</name>
    <dbReference type="NCBI Taxonomy" id="4217"/>
    <lineage>
        <taxon>Eukaryota</taxon>
        <taxon>Viridiplantae</taxon>
        <taxon>Streptophyta</taxon>
        <taxon>Embryophyta</taxon>
        <taxon>Tracheophyta</taxon>
        <taxon>Spermatophyta</taxon>
        <taxon>Magnoliopsida</taxon>
        <taxon>eudicotyledons</taxon>
        <taxon>Gunneridae</taxon>
        <taxon>Pentapetalae</taxon>
        <taxon>asterids</taxon>
        <taxon>campanulids</taxon>
        <taxon>Asterales</taxon>
        <taxon>Asteraceae</taxon>
        <taxon>Carduoideae</taxon>
        <taxon>Cardueae</taxon>
        <taxon>Arctiinae</taxon>
        <taxon>Arctium</taxon>
    </lineage>
</organism>
<evidence type="ECO:0000313" key="2">
    <source>
        <dbReference type="Proteomes" id="UP001055879"/>
    </source>
</evidence>
<keyword evidence="2" id="KW-1185">Reference proteome</keyword>
<name>A0ACB9DGQ5_ARCLA</name>